<comment type="subcellular location">
    <subcellularLocation>
        <location evidence="1">Membrane</location>
        <topology evidence="1">Multi-pass membrane protein</topology>
    </subcellularLocation>
</comment>
<dbReference type="PANTHER" id="PTHR11085:SF10">
    <property type="entry name" value="NAD-DEPENDENT PROTEIN DEACYLASE SIRTUIN-5, MITOCHONDRIAL-RELATED"/>
    <property type="match status" value="1"/>
</dbReference>
<dbReference type="GO" id="GO:0070403">
    <property type="term" value="F:NAD+ binding"/>
    <property type="evidence" value="ECO:0007669"/>
    <property type="project" value="InterPro"/>
</dbReference>
<feature type="binding site" evidence="9">
    <location>
        <position position="214"/>
    </location>
    <ligand>
        <name>Zn(2+)</name>
        <dbReference type="ChEBI" id="CHEBI:29105"/>
    </ligand>
</feature>
<feature type="binding site" evidence="9">
    <location>
        <position position="293"/>
    </location>
    <ligand>
        <name>Zn(2+)</name>
        <dbReference type="ChEBI" id="CHEBI:29105"/>
    </ligand>
</feature>
<evidence type="ECO:0000256" key="2">
    <source>
        <dbReference type="ARBA" id="ARBA00006924"/>
    </source>
</evidence>
<dbReference type="STRING" id="1429867.A0A0G4P9Y5"/>
<evidence type="ECO:0000313" key="12">
    <source>
        <dbReference type="Proteomes" id="UP000053732"/>
    </source>
</evidence>
<evidence type="ECO:0000256" key="6">
    <source>
        <dbReference type="ARBA" id="ARBA00022989"/>
    </source>
</evidence>
<comment type="similarity">
    <text evidence="2">Belongs to the sirtuin family. Class I subfamily.</text>
</comment>
<dbReference type="AlphaFoldDB" id="A0A0G4P9Y5"/>
<accession>A0A0G4P9Y5</accession>
<protein>
    <submittedName>
        <fullName evidence="11">NAD-dependent histone deacetylase, silent information regulator Sir2</fullName>
    </submittedName>
</protein>
<dbReference type="InterPro" id="IPR038213">
    <property type="entry name" value="IFI6/IFI27-like_sf"/>
</dbReference>
<keyword evidence="8" id="KW-0472">Membrane</keyword>
<dbReference type="InterPro" id="IPR009311">
    <property type="entry name" value="IFI6/IFI27-like"/>
</dbReference>
<dbReference type="InterPro" id="IPR026591">
    <property type="entry name" value="Sirtuin_cat_small_dom_sf"/>
</dbReference>
<dbReference type="GO" id="GO:0017136">
    <property type="term" value="F:histone deacetylase activity, NAD-dependent"/>
    <property type="evidence" value="ECO:0007669"/>
    <property type="project" value="TreeGrafter"/>
</dbReference>
<dbReference type="SUPFAM" id="SSF52467">
    <property type="entry name" value="DHS-like NAD/FAD-binding domain"/>
    <property type="match status" value="1"/>
</dbReference>
<keyword evidence="9" id="KW-0862">Zinc</keyword>
<dbReference type="InterPro" id="IPR050134">
    <property type="entry name" value="NAD-dep_sirtuin_deacylases"/>
</dbReference>
<evidence type="ECO:0000256" key="7">
    <source>
        <dbReference type="ARBA" id="ARBA00023027"/>
    </source>
</evidence>
<dbReference type="PANTHER" id="PTHR11085">
    <property type="entry name" value="NAD-DEPENDENT PROTEIN DEACYLASE SIRTUIN-5, MITOCHONDRIAL-RELATED"/>
    <property type="match status" value="1"/>
</dbReference>
<reference evidence="11 12" key="1">
    <citation type="journal article" date="2014" name="Nat. Commun.">
        <title>Multiple recent horizontal transfers of a large genomic region in cheese making fungi.</title>
        <authorList>
            <person name="Cheeseman K."/>
            <person name="Ropars J."/>
            <person name="Renault P."/>
            <person name="Dupont J."/>
            <person name="Gouzy J."/>
            <person name="Branca A."/>
            <person name="Abraham A.L."/>
            <person name="Ceppi M."/>
            <person name="Conseiller E."/>
            <person name="Debuchy R."/>
            <person name="Malagnac F."/>
            <person name="Goarin A."/>
            <person name="Silar P."/>
            <person name="Lacoste S."/>
            <person name="Sallet E."/>
            <person name="Bensimon A."/>
            <person name="Giraud T."/>
            <person name="Brygoo Y."/>
        </authorList>
    </citation>
    <scope>NUCLEOTIDE SEQUENCE [LARGE SCALE GENOMIC DNA]</scope>
    <source>
        <strain evidence="12">FM 013</strain>
    </source>
</reference>
<keyword evidence="4" id="KW-0808">Transferase</keyword>
<proteinExistence type="inferred from homology"/>
<evidence type="ECO:0000313" key="11">
    <source>
        <dbReference type="EMBL" id="CRL23089.1"/>
    </source>
</evidence>
<evidence type="ECO:0000256" key="4">
    <source>
        <dbReference type="ARBA" id="ARBA00022679"/>
    </source>
</evidence>
<name>A0A0G4P9Y5_PENC3</name>
<dbReference type="Gene3D" id="3.30.1600.10">
    <property type="entry name" value="SIR2/SIRT2 'Small Domain"/>
    <property type="match status" value="1"/>
</dbReference>
<dbReference type="Gene3D" id="6.10.110.10">
    <property type="match status" value="1"/>
</dbReference>
<dbReference type="Gene3D" id="3.40.50.1220">
    <property type="entry name" value="TPP-binding domain"/>
    <property type="match status" value="1"/>
</dbReference>
<dbReference type="InterPro" id="IPR026590">
    <property type="entry name" value="Ssirtuin_cat_dom"/>
</dbReference>
<organism evidence="11 12">
    <name type="scientific">Penicillium camemberti (strain FM 013)</name>
    <dbReference type="NCBI Taxonomy" id="1429867"/>
    <lineage>
        <taxon>Eukaryota</taxon>
        <taxon>Fungi</taxon>
        <taxon>Dikarya</taxon>
        <taxon>Ascomycota</taxon>
        <taxon>Pezizomycotina</taxon>
        <taxon>Eurotiomycetes</taxon>
        <taxon>Eurotiomycetidae</taxon>
        <taxon>Eurotiales</taxon>
        <taxon>Aspergillaceae</taxon>
        <taxon>Penicillium</taxon>
    </lineage>
</organism>
<keyword evidence="7" id="KW-0520">NAD</keyword>
<dbReference type="GO" id="GO:0046872">
    <property type="term" value="F:metal ion binding"/>
    <property type="evidence" value="ECO:0007669"/>
    <property type="project" value="UniProtKB-KW"/>
</dbReference>
<keyword evidence="12" id="KW-1185">Reference proteome</keyword>
<feature type="binding site" evidence="9">
    <location>
        <position position="290"/>
    </location>
    <ligand>
        <name>Zn(2+)</name>
        <dbReference type="ChEBI" id="CHEBI:29105"/>
    </ligand>
</feature>
<dbReference type="CDD" id="cd01412">
    <property type="entry name" value="SIRT5_Af1_CobB"/>
    <property type="match status" value="1"/>
</dbReference>
<dbReference type="GO" id="GO:0036055">
    <property type="term" value="F:protein-succinyllysine desuccinylase activity"/>
    <property type="evidence" value="ECO:0007669"/>
    <property type="project" value="InterPro"/>
</dbReference>
<comment type="similarity">
    <text evidence="3">Belongs to the IFI6/IFI27 family.</text>
</comment>
<dbReference type="Pfam" id="PF02146">
    <property type="entry name" value="SIR2"/>
    <property type="match status" value="1"/>
</dbReference>
<dbReference type="PROSITE" id="PS50305">
    <property type="entry name" value="SIRTUIN"/>
    <property type="match status" value="1"/>
</dbReference>
<evidence type="ECO:0000256" key="1">
    <source>
        <dbReference type="ARBA" id="ARBA00004141"/>
    </source>
</evidence>
<gene>
    <name evidence="11" type="ORF">PCAMFM013_S009g000029</name>
</gene>
<feature type="active site" description="Proton acceptor" evidence="9">
    <location>
        <position position="206"/>
    </location>
</feature>
<dbReference type="GO" id="GO:0016020">
    <property type="term" value="C:membrane"/>
    <property type="evidence" value="ECO:0007669"/>
    <property type="project" value="UniProtKB-SubCell"/>
</dbReference>
<dbReference type="InterPro" id="IPR027546">
    <property type="entry name" value="Sirtuin_class_III"/>
</dbReference>
<dbReference type="Pfam" id="PF06140">
    <property type="entry name" value="Ifi-6-16"/>
    <property type="match status" value="1"/>
</dbReference>
<evidence type="ECO:0000256" key="5">
    <source>
        <dbReference type="ARBA" id="ARBA00022692"/>
    </source>
</evidence>
<feature type="domain" description="Deacetylase sirtuin-type" evidence="10">
    <location>
        <begin position="77"/>
        <end position="395"/>
    </location>
</feature>
<evidence type="ECO:0000256" key="8">
    <source>
        <dbReference type="ARBA" id="ARBA00023136"/>
    </source>
</evidence>
<feature type="binding site" evidence="9">
    <location>
        <position position="219"/>
    </location>
    <ligand>
        <name>Zn(2+)</name>
        <dbReference type="ChEBI" id="CHEBI:29105"/>
    </ligand>
</feature>
<evidence type="ECO:0000259" key="10">
    <source>
        <dbReference type="PROSITE" id="PS50305"/>
    </source>
</evidence>
<dbReference type="GO" id="GO:0005634">
    <property type="term" value="C:nucleus"/>
    <property type="evidence" value="ECO:0007669"/>
    <property type="project" value="TreeGrafter"/>
</dbReference>
<dbReference type="GO" id="GO:0036054">
    <property type="term" value="F:protein-malonyllysine demalonylase activity"/>
    <property type="evidence" value="ECO:0007669"/>
    <property type="project" value="InterPro"/>
</dbReference>
<dbReference type="InterPro" id="IPR029035">
    <property type="entry name" value="DHS-like_NAD/FAD-binding_dom"/>
</dbReference>
<evidence type="ECO:0000256" key="9">
    <source>
        <dbReference type="PROSITE-ProRule" id="PRU00236"/>
    </source>
</evidence>
<dbReference type="EMBL" id="HG793142">
    <property type="protein sequence ID" value="CRL23089.1"/>
    <property type="molecule type" value="Genomic_DNA"/>
</dbReference>
<keyword evidence="6" id="KW-1133">Transmembrane helix</keyword>
<dbReference type="Proteomes" id="UP000053732">
    <property type="component" value="Unassembled WGS sequence"/>
</dbReference>
<keyword evidence="9" id="KW-0479">Metal-binding</keyword>
<evidence type="ECO:0000256" key="3">
    <source>
        <dbReference type="ARBA" id="ARBA00007262"/>
    </source>
</evidence>
<sequence>MVQAGTWDFVNPALAACAVVRAGKVAAPKLVTAPILSGLGSNAGGVAAGSYAAAAQSSIGNVASGSLFATGQSAGAGGLGSVAVNTAAQACGVFTGLMSCKRIVALLGAGISASSGLPTFRGAGGLWRSHDATSLATPEAFDETPGLVWQFYSYRRHMALQAEPNKAHYALAELSRRNEDFITLSQNVDGLSQRANHPSKQLHLLHGTLFTVKCTNFYCNYSEDNYTDPIVPALQIPKKSSGLNPSATDKTGEEASKAIAEALDETSNEVDISDASNPIATVDKKDLPQCPECKDGLLRPGVVWFGEPLPEKTLNTVDKWIAAGPIDLCLVIGTSARIWPAAGYVHEARSQGARVAVCNMDPKDTPGELHYGDWFFQGDAGVIVPEILKSVIGEV</sequence>
<dbReference type="InterPro" id="IPR003000">
    <property type="entry name" value="Sirtuin"/>
</dbReference>
<keyword evidence="5" id="KW-0812">Transmembrane</keyword>